<protein>
    <submittedName>
        <fullName evidence="1">Uncharacterized protein</fullName>
    </submittedName>
</protein>
<dbReference type="STRING" id="4829.A0A168R691"/>
<organism evidence="1">
    <name type="scientific">Absidia glauca</name>
    <name type="common">Pin mould</name>
    <dbReference type="NCBI Taxonomy" id="4829"/>
    <lineage>
        <taxon>Eukaryota</taxon>
        <taxon>Fungi</taxon>
        <taxon>Fungi incertae sedis</taxon>
        <taxon>Mucoromycota</taxon>
        <taxon>Mucoromycotina</taxon>
        <taxon>Mucoromycetes</taxon>
        <taxon>Mucorales</taxon>
        <taxon>Cunninghamellaceae</taxon>
        <taxon>Absidia</taxon>
    </lineage>
</organism>
<proteinExistence type="predicted"/>
<reference evidence="1" key="1">
    <citation type="submission" date="2016-04" db="EMBL/GenBank/DDBJ databases">
        <authorList>
            <person name="Evans L.H."/>
            <person name="Alamgir A."/>
            <person name="Owens N."/>
            <person name="Weber N.D."/>
            <person name="Virtaneva K."/>
            <person name="Barbian K."/>
            <person name="Babar A."/>
            <person name="Rosenke K."/>
        </authorList>
    </citation>
    <scope>NUCLEOTIDE SEQUENCE [LARGE SCALE GENOMIC DNA]</scope>
    <source>
        <strain evidence="1">CBS 101.48</strain>
    </source>
</reference>
<dbReference type="InParanoid" id="A0A168R691"/>
<dbReference type="EMBL" id="LT554510">
    <property type="protein sequence ID" value="SAM06172.1"/>
    <property type="molecule type" value="Genomic_DNA"/>
</dbReference>
<name>A0A168R691_ABSGL</name>
<accession>A0A168R691</accession>
<evidence type="ECO:0000313" key="1">
    <source>
        <dbReference type="EMBL" id="SAM06172.1"/>
    </source>
</evidence>
<evidence type="ECO:0000313" key="2">
    <source>
        <dbReference type="Proteomes" id="UP000078561"/>
    </source>
</evidence>
<dbReference type="AlphaFoldDB" id="A0A168R691"/>
<dbReference type="OMA" id="IMRNIEV"/>
<keyword evidence="2" id="KW-1185">Reference proteome</keyword>
<dbReference type="OrthoDB" id="2276555at2759"/>
<gene>
    <name evidence="1" type="primary">ABSGL_12050.1 scaffold 12487</name>
</gene>
<dbReference type="Proteomes" id="UP000078561">
    <property type="component" value="Unassembled WGS sequence"/>
</dbReference>
<sequence length="107" mass="12157">MHEAELKLPKTLKDMLGVLCNDCSWDTKIMRNIEVIGYCHSATVAEFMVMDCPSGYSCRLSRTNYHQVPATIAEFSKLLLLLATSLRMKLRISRSIDAIDKLTFDLD</sequence>